<dbReference type="OrthoDB" id="2463047at2"/>
<dbReference type="InterPro" id="IPR019734">
    <property type="entry name" value="TPR_rpt"/>
</dbReference>
<dbReference type="SUPFAM" id="SSF48452">
    <property type="entry name" value="TPR-like"/>
    <property type="match status" value="1"/>
</dbReference>
<reference evidence="1 2" key="1">
    <citation type="submission" date="2018-04" db="EMBL/GenBank/DDBJ databases">
        <title>Genomic Encyclopedia of Archaeal and Bacterial Type Strains, Phase II (KMG-II): from individual species to whole genera.</title>
        <authorList>
            <person name="Goeker M."/>
        </authorList>
    </citation>
    <scope>NUCLEOTIDE SEQUENCE [LARGE SCALE GENOMIC DNA]</scope>
    <source>
        <strain evidence="1 2">DSM 45787</strain>
    </source>
</reference>
<accession>A0A2T6BCE7</accession>
<gene>
    <name evidence="1" type="ORF">C8P63_12732</name>
</gene>
<comment type="caution">
    <text evidence="1">The sequence shown here is derived from an EMBL/GenBank/DDBJ whole genome shotgun (WGS) entry which is preliminary data.</text>
</comment>
<dbReference type="InterPro" id="IPR011990">
    <property type="entry name" value="TPR-like_helical_dom_sf"/>
</dbReference>
<dbReference type="Gene3D" id="1.25.40.10">
    <property type="entry name" value="Tetratricopeptide repeat domain"/>
    <property type="match status" value="1"/>
</dbReference>
<evidence type="ECO:0000313" key="2">
    <source>
        <dbReference type="Proteomes" id="UP000244240"/>
    </source>
</evidence>
<sequence length="302" mass="35179">MGQIPLFDELGHLIWTDREEFRTHVIPGNIQADWDHPQNLYTFVVQLYKDGFLKEAERGADRLLDLTNRAEEALLLKALILLKNGENGEAEKHLRECMEQYPERGVAHTYLARIHAARSESENVVSELKEGLLKEPNQETALRMLSEWVRNENEWISLLRLFSEREDAWLPFLEFGRLLLRQGKPEEALDQFSTAMERTRSFRPEENGYPEWEEEVAAMTVSALLRNEGLLEELVRFCQSYWNPAFLTPFHGMDYAHALDEIGDTPGAMEVLTRMLDYIDPHYQNVVRLRIDQFKGKSLSKT</sequence>
<organism evidence="1 2">
    <name type="scientific">Melghirimyces profundicolus</name>
    <dbReference type="NCBI Taxonomy" id="1242148"/>
    <lineage>
        <taxon>Bacteria</taxon>
        <taxon>Bacillati</taxon>
        <taxon>Bacillota</taxon>
        <taxon>Bacilli</taxon>
        <taxon>Bacillales</taxon>
        <taxon>Thermoactinomycetaceae</taxon>
        <taxon>Melghirimyces</taxon>
    </lineage>
</organism>
<dbReference type="EMBL" id="QBKR01000027">
    <property type="protein sequence ID" value="PTX53712.1"/>
    <property type="molecule type" value="Genomic_DNA"/>
</dbReference>
<dbReference type="Proteomes" id="UP000244240">
    <property type="component" value="Unassembled WGS sequence"/>
</dbReference>
<keyword evidence="2" id="KW-1185">Reference proteome</keyword>
<dbReference type="SMART" id="SM00028">
    <property type="entry name" value="TPR"/>
    <property type="match status" value="3"/>
</dbReference>
<protein>
    <submittedName>
        <fullName evidence="1">Outer membrane protein assembly factor BamD (BamD/ComL family)</fullName>
    </submittedName>
</protein>
<dbReference type="RefSeq" id="WP_108025705.1">
    <property type="nucleotide sequence ID" value="NZ_QBKR01000027.1"/>
</dbReference>
<evidence type="ECO:0000313" key="1">
    <source>
        <dbReference type="EMBL" id="PTX53712.1"/>
    </source>
</evidence>
<name>A0A2T6BCE7_9BACL</name>
<proteinExistence type="predicted"/>
<dbReference type="AlphaFoldDB" id="A0A2T6BCE7"/>